<feature type="compositionally biased region" description="Low complexity" evidence="1">
    <location>
        <begin position="20"/>
        <end position="39"/>
    </location>
</feature>
<feature type="compositionally biased region" description="Basic and acidic residues" evidence="1">
    <location>
        <begin position="1"/>
        <end position="18"/>
    </location>
</feature>
<evidence type="ECO:0000313" key="2">
    <source>
        <dbReference type="EMBL" id="SPC97556.1"/>
    </source>
</evidence>
<reference evidence="2" key="1">
    <citation type="submission" date="2018-02" db="EMBL/GenBank/DDBJ databases">
        <authorList>
            <person name="Cohen D.B."/>
            <person name="Kent A.D."/>
        </authorList>
    </citation>
    <scope>NUCLEOTIDE SEQUENCE</scope>
</reference>
<feature type="compositionally biased region" description="Low complexity" evidence="1">
    <location>
        <begin position="48"/>
        <end position="59"/>
    </location>
</feature>
<name>A0A2N9G4F9_FAGSY</name>
<dbReference type="AlphaFoldDB" id="A0A2N9G4F9"/>
<dbReference type="EMBL" id="OIVN01001779">
    <property type="protein sequence ID" value="SPC97556.1"/>
    <property type="molecule type" value="Genomic_DNA"/>
</dbReference>
<feature type="region of interest" description="Disordered" evidence="1">
    <location>
        <begin position="1"/>
        <end position="62"/>
    </location>
</feature>
<gene>
    <name evidence="2" type="ORF">FSB_LOCUS25438</name>
</gene>
<evidence type="ECO:0000256" key="1">
    <source>
        <dbReference type="SAM" id="MobiDB-lite"/>
    </source>
</evidence>
<accession>A0A2N9G4F9</accession>
<proteinExistence type="predicted"/>
<protein>
    <submittedName>
        <fullName evidence="2">Uncharacterized protein</fullName>
    </submittedName>
</protein>
<sequence>MASQPDREPREEVERATDRSVWLQSRSSSPSPTEGSCSDAPLSHKTQNRQWRWRNQSRSGGQRWSEAVVELFVELMASTGDWRTQACVRVATRWRWLTGLTPLAGSSSRLPWVALNGGSWWLSQGGSHGLRLPRCCGCHGSHGFNGVNVIGRE</sequence>
<organism evidence="2">
    <name type="scientific">Fagus sylvatica</name>
    <name type="common">Beechnut</name>
    <dbReference type="NCBI Taxonomy" id="28930"/>
    <lineage>
        <taxon>Eukaryota</taxon>
        <taxon>Viridiplantae</taxon>
        <taxon>Streptophyta</taxon>
        <taxon>Embryophyta</taxon>
        <taxon>Tracheophyta</taxon>
        <taxon>Spermatophyta</taxon>
        <taxon>Magnoliopsida</taxon>
        <taxon>eudicotyledons</taxon>
        <taxon>Gunneridae</taxon>
        <taxon>Pentapetalae</taxon>
        <taxon>rosids</taxon>
        <taxon>fabids</taxon>
        <taxon>Fagales</taxon>
        <taxon>Fagaceae</taxon>
        <taxon>Fagus</taxon>
    </lineage>
</organism>